<dbReference type="HAMAP" id="MF_04019">
    <property type="entry name" value="HSV_TRX2"/>
    <property type="match status" value="1"/>
</dbReference>
<evidence type="ECO:0000313" key="4">
    <source>
        <dbReference type="EMBL" id="ALF03259.1"/>
    </source>
</evidence>
<keyword evidence="1" id="KW-0167">Capsid protein</keyword>
<reference evidence="4 5" key="1">
    <citation type="journal article" date="2015" name="Virology">
        <title>The genomic sequence of lymphocryptovirus from cynomolgus macaque.</title>
        <authorList>
            <person name="Kamperschroer C."/>
            <person name="Gosink M.M."/>
            <person name="Kumpf S.W."/>
            <person name="O'Donnell L.M."/>
            <person name="Tartaro K.R."/>
        </authorList>
    </citation>
    <scope>NUCLEOTIDE SEQUENCE [LARGE SCALE GENOMIC DNA]</scope>
    <source>
        <strain evidence="4">Pfe-lcl-E3</strain>
    </source>
</reference>
<dbReference type="GO" id="GO:0019028">
    <property type="term" value="C:viral capsid"/>
    <property type="evidence" value="ECO:0007669"/>
    <property type="project" value="UniProtKB-KW"/>
</dbReference>
<evidence type="ECO:0000256" key="2">
    <source>
        <dbReference type="ARBA" id="ARBA00022562"/>
    </source>
</evidence>
<keyword evidence="5" id="KW-1185">Reference proteome</keyword>
<protein>
    <submittedName>
        <fullName evidence="4">BDLF1</fullName>
    </submittedName>
</protein>
<dbReference type="KEGG" id="vg:65099684"/>
<sequence length="301" mass="33602">MDLKVVVSLSSRLYTDEIAKLQQRIGCVLPLASTHGTQNVQGLGLGQVYSLETVPDYVSMYNYLSDCTLAVLDEVSVDSLMLTKIVPGQTYAIKNKYQPFFQWHGTGSLSVMPPVFGREHATVKLESNDVDVVFPMVLPTPIAEEVLQKILLFNVYSRVVMQAPGDADMLEVRMHLGSVSYLGHHYELALPEVPGPLGLALLDNLSLYFCIMVTLLPRASMRLVRSLIRHEHHDLLNLFQDMVPDEIARIDLDALSVADDLSRMRVMMTYLQSLASLFNLGPRLATAAYSQETLTATCWLR</sequence>
<name>A0A0S0DYB0_9GAMA</name>
<evidence type="ECO:0000256" key="3">
    <source>
        <dbReference type="ARBA" id="ARBA00022844"/>
    </source>
</evidence>
<dbReference type="Pfam" id="PF01802">
    <property type="entry name" value="Herpes_V23"/>
    <property type="match status" value="1"/>
</dbReference>
<organism evidence="4 5">
    <name type="scientific">macacine gammaherpesvirus 10</name>
    <dbReference type="NCBI Taxonomy" id="2560569"/>
    <lineage>
        <taxon>Viruses</taxon>
        <taxon>Duplodnaviria</taxon>
        <taxon>Heunggongvirae</taxon>
        <taxon>Peploviricota</taxon>
        <taxon>Herviviricetes</taxon>
        <taxon>Herpesvirales</taxon>
        <taxon>Orthoherpesviridae</taxon>
        <taxon>Gammaherpesvirinae</taxon>
        <taxon>Lymphocryptovirus</taxon>
        <taxon>Lymphocryptovirus macacinegamma10</taxon>
    </lineage>
</organism>
<dbReference type="Proteomes" id="UP000147540">
    <property type="component" value="Segment"/>
</dbReference>
<dbReference type="InterPro" id="IPR002690">
    <property type="entry name" value="Herpes_capsid_2"/>
</dbReference>
<dbReference type="GeneID" id="65099684"/>
<evidence type="ECO:0000256" key="1">
    <source>
        <dbReference type="ARBA" id="ARBA00022561"/>
    </source>
</evidence>
<keyword evidence="2" id="KW-1048">Host nucleus</keyword>
<dbReference type="RefSeq" id="YP_010084687.1">
    <property type="nucleotide sequence ID" value="NC_055142.1"/>
</dbReference>
<accession>A0A0S0DYB0</accession>
<dbReference type="EMBL" id="KP676001">
    <property type="protein sequence ID" value="ALF03259.1"/>
    <property type="molecule type" value="Genomic_DNA"/>
</dbReference>
<dbReference type="GO" id="GO:0005198">
    <property type="term" value="F:structural molecule activity"/>
    <property type="evidence" value="ECO:0007669"/>
    <property type="project" value="InterPro"/>
</dbReference>
<proteinExistence type="inferred from homology"/>
<keyword evidence="3" id="KW-0946">Virion</keyword>
<gene>
    <name evidence="4" type="primary">BDLF1</name>
</gene>
<evidence type="ECO:0000313" key="5">
    <source>
        <dbReference type="Proteomes" id="UP000147540"/>
    </source>
</evidence>